<reference evidence="1" key="1">
    <citation type="journal article" date="2014" name="Front. Microbiol.">
        <title>High frequency of phylogenetically diverse reductive dehalogenase-homologous genes in deep subseafloor sedimentary metagenomes.</title>
        <authorList>
            <person name="Kawai M."/>
            <person name="Futagami T."/>
            <person name="Toyoda A."/>
            <person name="Takaki Y."/>
            <person name="Nishi S."/>
            <person name="Hori S."/>
            <person name="Arai W."/>
            <person name="Tsubouchi T."/>
            <person name="Morono Y."/>
            <person name="Uchiyama I."/>
            <person name="Ito T."/>
            <person name="Fujiyama A."/>
            <person name="Inagaki F."/>
            <person name="Takami H."/>
        </authorList>
    </citation>
    <scope>NUCLEOTIDE SEQUENCE</scope>
    <source>
        <strain evidence="1">Expedition CK06-06</strain>
    </source>
</reference>
<protein>
    <submittedName>
        <fullName evidence="1">Uncharacterized protein</fullName>
    </submittedName>
</protein>
<proteinExistence type="predicted"/>
<organism evidence="1">
    <name type="scientific">marine sediment metagenome</name>
    <dbReference type="NCBI Taxonomy" id="412755"/>
    <lineage>
        <taxon>unclassified sequences</taxon>
        <taxon>metagenomes</taxon>
        <taxon>ecological metagenomes</taxon>
    </lineage>
</organism>
<sequence>MKNISFIKSIMAIIILSTLLICCGGGDDEATPEIPLPRTAEDVKNDFKNLTFNVGINDFRLESIVEGIFWKFRVIVPEGASSSNKMPLVM</sequence>
<dbReference type="EMBL" id="BART01021731">
    <property type="protein sequence ID" value="GAH03548.1"/>
    <property type="molecule type" value="Genomic_DNA"/>
</dbReference>
<evidence type="ECO:0000313" key="1">
    <source>
        <dbReference type="EMBL" id="GAH03548.1"/>
    </source>
</evidence>
<accession>X1E4H4</accession>
<comment type="caution">
    <text evidence="1">The sequence shown here is derived from an EMBL/GenBank/DDBJ whole genome shotgun (WGS) entry which is preliminary data.</text>
</comment>
<name>X1E4H4_9ZZZZ</name>
<dbReference type="AlphaFoldDB" id="X1E4H4"/>
<gene>
    <name evidence="1" type="ORF">S01H4_39987</name>
</gene>
<feature type="non-terminal residue" evidence="1">
    <location>
        <position position="90"/>
    </location>
</feature>